<evidence type="ECO:0000256" key="11">
    <source>
        <dbReference type="ARBA" id="ARBA00022884"/>
    </source>
</evidence>
<dbReference type="InterPro" id="IPR041616">
    <property type="entry name" value="PheRS_beta_core"/>
</dbReference>
<comment type="similarity">
    <text evidence="2 15">Belongs to the phenylalanyl-tRNA synthetase beta subunit family. Type 1 subfamily.</text>
</comment>
<dbReference type="GO" id="GO:0004826">
    <property type="term" value="F:phenylalanine-tRNA ligase activity"/>
    <property type="evidence" value="ECO:0007669"/>
    <property type="project" value="UniProtKB-UniRule"/>
</dbReference>
<dbReference type="Gene3D" id="3.30.930.10">
    <property type="entry name" value="Bira Bifunctional Protein, Domain 2"/>
    <property type="match status" value="1"/>
</dbReference>
<evidence type="ECO:0000256" key="10">
    <source>
        <dbReference type="ARBA" id="ARBA00022842"/>
    </source>
</evidence>
<sequence>MKFSESWLREWVKPAINSEELAHQITMAGLEVDDVEPVAGEFTGVKVGKVVECGQHPDADKLQVTKIDIGAVDVDGNKELLDIVCGASNCRLGLTVAVATVGAVLPGDFKIKKAKLRGVPSHGMLCSFSELGIDVESDGILELPEGTTLGMDVRELLELNDVTIDVDLTANRADCFSIRGLAREVGVLNRADVTEPTVEAVATSIEDTVSVEIKATDACPRYLGRVVKNVNVKAESPIWMQEKLRRCGIRSIDPVVDITNYVMLEQGQPMHAFDLAKIEGGIVVRLAEQGEKLTLLDGNEAELNSNTLVIADHNKALAIAGIFGGQDSGVTTETTDVLLEAAFFAPDHIRGRARAYGLHTDSSLRFERGVDSTLQAAAMERATQLLVEICGGEVAPVNGSESEADLPKANVVALRRAKLDSLLGHEIPSTDVVEILTRLGCTVSVVEDTETTEAGWTATSPSWRFDIAIEQDLIEEVGRIYGYDNIPNQAPKAALKMNDHKEANQPLKRVRDLLVDRGYHEAITYSFVEPEQQKLVVPGVEPLILPFPISADMSAMRLGLIQGLLNTVVHNQKRQQSRVRLFESGLRFIPEAAAENGMRQEMMLAGVISGTRGEEHWDIATNTVDFFDLKGDLEAVLELSANEIAYSFKALSSEAKERNPALHPGQSATIMANGKEVGIIGTVHPELERKFGLNGRTIVFEIEWAAINTRVLPEAVAVSKFPANRRDIAVVVDEAVASGDIVEACIAAGGEFLTGAKLFDVYVGQGVEEGKKSLAIALSLQSVERTLEDADIAGSVDAIVASISEKFGAALRD</sequence>
<dbReference type="Pfam" id="PF03147">
    <property type="entry name" value="FDX-ACB"/>
    <property type="match status" value="1"/>
</dbReference>
<comment type="catalytic activity">
    <reaction evidence="14 15">
        <text>tRNA(Phe) + L-phenylalanine + ATP = L-phenylalanyl-tRNA(Phe) + AMP + diphosphate + H(+)</text>
        <dbReference type="Rhea" id="RHEA:19413"/>
        <dbReference type="Rhea" id="RHEA-COMP:9668"/>
        <dbReference type="Rhea" id="RHEA-COMP:9699"/>
        <dbReference type="ChEBI" id="CHEBI:15378"/>
        <dbReference type="ChEBI" id="CHEBI:30616"/>
        <dbReference type="ChEBI" id="CHEBI:33019"/>
        <dbReference type="ChEBI" id="CHEBI:58095"/>
        <dbReference type="ChEBI" id="CHEBI:78442"/>
        <dbReference type="ChEBI" id="CHEBI:78531"/>
        <dbReference type="ChEBI" id="CHEBI:456215"/>
        <dbReference type="EC" id="6.1.1.20"/>
    </reaction>
</comment>
<comment type="subcellular location">
    <subcellularLocation>
        <location evidence="1 15">Cytoplasm</location>
    </subcellularLocation>
</comment>
<keyword evidence="4 15" id="KW-0963">Cytoplasm</keyword>
<evidence type="ECO:0000256" key="3">
    <source>
        <dbReference type="ARBA" id="ARBA00011209"/>
    </source>
</evidence>
<organism evidence="20 21">
    <name type="scientific">Vibrio atlanticus</name>
    <dbReference type="NCBI Taxonomy" id="693153"/>
    <lineage>
        <taxon>Bacteria</taxon>
        <taxon>Pseudomonadati</taxon>
        <taxon>Pseudomonadota</taxon>
        <taxon>Gammaproteobacteria</taxon>
        <taxon>Vibrionales</taxon>
        <taxon>Vibrionaceae</taxon>
        <taxon>Vibrio</taxon>
    </lineage>
</organism>
<dbReference type="CDD" id="cd00769">
    <property type="entry name" value="PheRS_beta_core"/>
    <property type="match status" value="1"/>
</dbReference>
<evidence type="ECO:0000259" key="17">
    <source>
        <dbReference type="PROSITE" id="PS50886"/>
    </source>
</evidence>
<dbReference type="GO" id="GO:0006432">
    <property type="term" value="P:phenylalanyl-tRNA aminoacylation"/>
    <property type="evidence" value="ECO:0007669"/>
    <property type="project" value="UniProtKB-UniRule"/>
</dbReference>
<dbReference type="FunFam" id="3.30.56.10:FF:000002">
    <property type="entry name" value="Phenylalanine--tRNA ligase beta subunit"/>
    <property type="match status" value="1"/>
</dbReference>
<evidence type="ECO:0000256" key="2">
    <source>
        <dbReference type="ARBA" id="ARBA00008653"/>
    </source>
</evidence>
<dbReference type="InterPro" id="IPR004532">
    <property type="entry name" value="Phe-tRNA-ligase_IIc_bsu_bact"/>
</dbReference>
<dbReference type="PROSITE" id="PS50886">
    <property type="entry name" value="TRBD"/>
    <property type="match status" value="1"/>
</dbReference>
<dbReference type="SMART" id="SM00873">
    <property type="entry name" value="B3_4"/>
    <property type="match status" value="1"/>
</dbReference>
<evidence type="ECO:0000256" key="15">
    <source>
        <dbReference type="HAMAP-Rule" id="MF_00283"/>
    </source>
</evidence>
<comment type="cofactor">
    <cofactor evidence="15">
        <name>Mg(2+)</name>
        <dbReference type="ChEBI" id="CHEBI:18420"/>
    </cofactor>
    <text evidence="15">Binds 2 magnesium ions per tetramer.</text>
</comment>
<name>A0A1C3INL7_9VIBR</name>
<evidence type="ECO:0000256" key="1">
    <source>
        <dbReference type="ARBA" id="ARBA00004496"/>
    </source>
</evidence>
<evidence type="ECO:0000256" key="16">
    <source>
        <dbReference type="PROSITE-ProRule" id="PRU00209"/>
    </source>
</evidence>
<keyword evidence="5 16" id="KW-0820">tRNA-binding</keyword>
<dbReference type="InterPro" id="IPR045864">
    <property type="entry name" value="aa-tRNA-synth_II/BPL/LPL"/>
</dbReference>
<dbReference type="Pfam" id="PF17759">
    <property type="entry name" value="tRNA_synthFbeta"/>
    <property type="match status" value="1"/>
</dbReference>
<dbReference type="SMART" id="SM00874">
    <property type="entry name" value="B5"/>
    <property type="match status" value="1"/>
</dbReference>
<dbReference type="InterPro" id="IPR005147">
    <property type="entry name" value="tRNA_synthase_B5-dom"/>
</dbReference>
<dbReference type="HAMAP" id="MF_00283">
    <property type="entry name" value="Phe_tRNA_synth_beta1"/>
    <property type="match status" value="1"/>
</dbReference>
<dbReference type="Gene3D" id="2.40.50.140">
    <property type="entry name" value="Nucleic acid-binding proteins"/>
    <property type="match status" value="1"/>
</dbReference>
<dbReference type="GeneID" id="94233173"/>
<dbReference type="NCBIfam" id="TIGR00472">
    <property type="entry name" value="pheT_bact"/>
    <property type="match status" value="1"/>
</dbReference>
<dbReference type="SUPFAM" id="SSF46955">
    <property type="entry name" value="Putative DNA-binding domain"/>
    <property type="match status" value="1"/>
</dbReference>
<dbReference type="SUPFAM" id="SSF50249">
    <property type="entry name" value="Nucleic acid-binding proteins"/>
    <property type="match status" value="1"/>
</dbReference>
<dbReference type="InterPro" id="IPR012340">
    <property type="entry name" value="NA-bd_OB-fold"/>
</dbReference>
<dbReference type="Gene3D" id="3.30.56.10">
    <property type="match status" value="2"/>
</dbReference>
<dbReference type="Pfam" id="PF03484">
    <property type="entry name" value="B5"/>
    <property type="match status" value="1"/>
</dbReference>
<dbReference type="PANTHER" id="PTHR10947">
    <property type="entry name" value="PHENYLALANYL-TRNA SYNTHETASE BETA CHAIN AND LEUCINE-RICH REPEAT-CONTAINING PROTEIN 47"/>
    <property type="match status" value="1"/>
</dbReference>
<dbReference type="SUPFAM" id="SSF54991">
    <property type="entry name" value="Anticodon-binding domain of PheRS"/>
    <property type="match status" value="1"/>
</dbReference>
<keyword evidence="6 15" id="KW-0436">Ligase</keyword>
<feature type="domain" description="FDX-ACB" evidence="18">
    <location>
        <begin position="719"/>
        <end position="812"/>
    </location>
</feature>
<feature type="binding site" evidence="15">
    <location>
        <position position="476"/>
    </location>
    <ligand>
        <name>Mg(2+)</name>
        <dbReference type="ChEBI" id="CHEBI:18420"/>
        <note>shared with alpha subunit</note>
    </ligand>
</feature>
<feature type="domain" description="TRNA-binding" evidence="17">
    <location>
        <begin position="39"/>
        <end position="154"/>
    </location>
</feature>
<dbReference type="InterPro" id="IPR009061">
    <property type="entry name" value="DNA-bd_dom_put_sf"/>
</dbReference>
<evidence type="ECO:0000256" key="13">
    <source>
        <dbReference type="ARBA" id="ARBA00023146"/>
    </source>
</evidence>
<feature type="domain" description="B5" evidence="19">
    <location>
        <begin position="407"/>
        <end position="488"/>
    </location>
</feature>
<evidence type="ECO:0000259" key="18">
    <source>
        <dbReference type="PROSITE" id="PS51447"/>
    </source>
</evidence>
<dbReference type="GO" id="GO:0000049">
    <property type="term" value="F:tRNA binding"/>
    <property type="evidence" value="ECO:0007669"/>
    <property type="project" value="UniProtKB-UniRule"/>
</dbReference>
<accession>A0A1C3INL7</accession>
<dbReference type="AlphaFoldDB" id="A0A1C3INL7"/>
<dbReference type="InterPro" id="IPR002547">
    <property type="entry name" value="tRNA-bd_dom"/>
</dbReference>
<reference evidence="21" key="1">
    <citation type="submission" date="2016-06" db="EMBL/GenBank/DDBJ databases">
        <authorList>
            <person name="Rodrigo-Torres Lidia"/>
            <person name="Arahal R.David."/>
        </authorList>
    </citation>
    <scope>NUCLEOTIDE SEQUENCE [LARGE SCALE GENOMIC DNA]</scope>
    <source>
        <strain evidence="21">CECT 7223</strain>
    </source>
</reference>
<keyword evidence="13 15" id="KW-0030">Aminoacyl-tRNA synthetase</keyword>
<evidence type="ECO:0000256" key="7">
    <source>
        <dbReference type="ARBA" id="ARBA00022723"/>
    </source>
</evidence>
<evidence type="ECO:0000259" key="19">
    <source>
        <dbReference type="PROSITE" id="PS51483"/>
    </source>
</evidence>
<feature type="binding site" evidence="15">
    <location>
        <position position="475"/>
    </location>
    <ligand>
        <name>Mg(2+)</name>
        <dbReference type="ChEBI" id="CHEBI:18420"/>
        <note>shared with alpha subunit</note>
    </ligand>
</feature>
<keyword evidence="10 15" id="KW-0460">Magnesium</keyword>
<dbReference type="Gene3D" id="3.50.40.10">
    <property type="entry name" value="Phenylalanyl-trna Synthetase, Chain B, domain 3"/>
    <property type="match status" value="1"/>
</dbReference>
<dbReference type="CDD" id="cd02796">
    <property type="entry name" value="tRNA_bind_bactPheRS"/>
    <property type="match status" value="1"/>
</dbReference>
<dbReference type="EC" id="6.1.1.20" evidence="15"/>
<dbReference type="RefSeq" id="WP_065678703.1">
    <property type="nucleotide sequence ID" value="NZ_AP025460.1"/>
</dbReference>
<dbReference type="GO" id="GO:0005524">
    <property type="term" value="F:ATP binding"/>
    <property type="evidence" value="ECO:0007669"/>
    <property type="project" value="UniProtKB-UniRule"/>
</dbReference>
<feature type="binding site" evidence="15">
    <location>
        <position position="466"/>
    </location>
    <ligand>
        <name>Mg(2+)</name>
        <dbReference type="ChEBI" id="CHEBI:18420"/>
        <note>shared with alpha subunit</note>
    </ligand>
</feature>
<dbReference type="InterPro" id="IPR033714">
    <property type="entry name" value="tRNA_bind_bactPheRS"/>
</dbReference>
<dbReference type="PROSITE" id="PS51447">
    <property type="entry name" value="FDX_ACB"/>
    <property type="match status" value="1"/>
</dbReference>
<evidence type="ECO:0000256" key="8">
    <source>
        <dbReference type="ARBA" id="ARBA00022741"/>
    </source>
</evidence>
<keyword evidence="7 15" id="KW-0479">Metal-binding</keyword>
<feature type="binding site" evidence="15">
    <location>
        <position position="472"/>
    </location>
    <ligand>
        <name>Mg(2+)</name>
        <dbReference type="ChEBI" id="CHEBI:18420"/>
        <note>shared with alpha subunit</note>
    </ligand>
</feature>
<dbReference type="FunFam" id="3.30.930.10:FF:000022">
    <property type="entry name" value="Phenylalanine--tRNA ligase beta subunit"/>
    <property type="match status" value="1"/>
</dbReference>
<dbReference type="InterPro" id="IPR005121">
    <property type="entry name" value="Fdx_antiC-bd"/>
</dbReference>
<protein>
    <recommendedName>
        <fullName evidence="15">Phenylalanine--tRNA ligase beta subunit</fullName>
        <ecNumber evidence="15">6.1.1.20</ecNumber>
    </recommendedName>
    <alternativeName>
        <fullName evidence="15">Phenylalanyl-tRNA synthetase beta subunit</fullName>
        <shortName evidence="15">PheRS</shortName>
    </alternativeName>
</protein>
<dbReference type="InterPro" id="IPR036690">
    <property type="entry name" value="Fdx_antiC-bd_sf"/>
</dbReference>
<keyword evidence="9 15" id="KW-0067">ATP-binding</keyword>
<dbReference type="SUPFAM" id="SSF56037">
    <property type="entry name" value="PheT/TilS domain"/>
    <property type="match status" value="1"/>
</dbReference>
<evidence type="ECO:0000256" key="14">
    <source>
        <dbReference type="ARBA" id="ARBA00049255"/>
    </source>
</evidence>
<dbReference type="FunFam" id="3.30.70.380:FF:000001">
    <property type="entry name" value="Phenylalanine--tRNA ligase beta subunit"/>
    <property type="match status" value="1"/>
</dbReference>
<dbReference type="FunFam" id="2.40.50.140:FF:000045">
    <property type="entry name" value="Phenylalanine--tRNA ligase beta subunit"/>
    <property type="match status" value="1"/>
</dbReference>
<dbReference type="FunFam" id="3.50.40.10:FF:000001">
    <property type="entry name" value="Phenylalanine--tRNA ligase beta subunit"/>
    <property type="match status" value="1"/>
</dbReference>
<dbReference type="InterPro" id="IPR045060">
    <property type="entry name" value="Phe-tRNA-ligase_IIc_bsu"/>
</dbReference>
<dbReference type="InterPro" id="IPR020825">
    <property type="entry name" value="Phe-tRNA_synthase-like_B3/B4"/>
</dbReference>
<dbReference type="NCBIfam" id="NF045760">
    <property type="entry name" value="YtpR"/>
    <property type="match status" value="1"/>
</dbReference>
<gene>
    <name evidence="15 20" type="primary">pheT</name>
    <name evidence="20" type="ORF">VAT7223_01392</name>
</gene>
<dbReference type="PROSITE" id="PS51483">
    <property type="entry name" value="B5"/>
    <property type="match status" value="1"/>
</dbReference>
<evidence type="ECO:0000313" key="20">
    <source>
        <dbReference type="EMBL" id="SBS62867.1"/>
    </source>
</evidence>
<evidence type="ECO:0000256" key="9">
    <source>
        <dbReference type="ARBA" id="ARBA00022840"/>
    </source>
</evidence>
<proteinExistence type="inferred from homology"/>
<evidence type="ECO:0000313" key="21">
    <source>
        <dbReference type="Proteomes" id="UP000092876"/>
    </source>
</evidence>
<dbReference type="PANTHER" id="PTHR10947:SF0">
    <property type="entry name" value="PHENYLALANINE--TRNA LIGASE BETA SUBUNIT"/>
    <property type="match status" value="1"/>
</dbReference>
<dbReference type="SMART" id="SM00896">
    <property type="entry name" value="FDX-ACB"/>
    <property type="match status" value="1"/>
</dbReference>
<dbReference type="InterPro" id="IPR005146">
    <property type="entry name" value="B3/B4_tRNA-bd"/>
</dbReference>
<evidence type="ECO:0000256" key="5">
    <source>
        <dbReference type="ARBA" id="ARBA00022555"/>
    </source>
</evidence>
<keyword evidence="11 16" id="KW-0694">RNA-binding</keyword>
<dbReference type="EMBL" id="FLQP01000017">
    <property type="protein sequence ID" value="SBS62867.1"/>
    <property type="molecule type" value="Genomic_DNA"/>
</dbReference>
<comment type="subunit">
    <text evidence="3 15">Tetramer of two alpha and two beta subunits.</text>
</comment>
<dbReference type="SUPFAM" id="SSF55681">
    <property type="entry name" value="Class II aaRS and biotin synthetases"/>
    <property type="match status" value="1"/>
</dbReference>
<dbReference type="GO" id="GO:0009328">
    <property type="term" value="C:phenylalanine-tRNA ligase complex"/>
    <property type="evidence" value="ECO:0007669"/>
    <property type="project" value="TreeGrafter"/>
</dbReference>
<dbReference type="Pfam" id="PF03483">
    <property type="entry name" value="B3_4"/>
    <property type="match status" value="1"/>
</dbReference>
<dbReference type="Pfam" id="PF01588">
    <property type="entry name" value="tRNA_bind"/>
    <property type="match status" value="1"/>
</dbReference>
<keyword evidence="8 15" id="KW-0547">Nucleotide-binding</keyword>
<dbReference type="GO" id="GO:0000287">
    <property type="term" value="F:magnesium ion binding"/>
    <property type="evidence" value="ECO:0007669"/>
    <property type="project" value="UniProtKB-UniRule"/>
</dbReference>
<dbReference type="Gene3D" id="3.30.70.380">
    <property type="entry name" value="Ferrodoxin-fold anticodon-binding domain"/>
    <property type="match status" value="1"/>
</dbReference>
<keyword evidence="12 15" id="KW-0648">Protein biosynthesis</keyword>
<evidence type="ECO:0000256" key="6">
    <source>
        <dbReference type="ARBA" id="ARBA00022598"/>
    </source>
</evidence>
<dbReference type="Proteomes" id="UP000092876">
    <property type="component" value="Unassembled WGS sequence"/>
</dbReference>
<evidence type="ECO:0000256" key="4">
    <source>
        <dbReference type="ARBA" id="ARBA00022490"/>
    </source>
</evidence>
<evidence type="ECO:0000256" key="12">
    <source>
        <dbReference type="ARBA" id="ARBA00022917"/>
    </source>
</evidence>